<keyword evidence="5" id="KW-1185">Reference proteome</keyword>
<dbReference type="InterPro" id="IPR052918">
    <property type="entry name" value="Motility_Chemotaxis_Reg"/>
</dbReference>
<dbReference type="OrthoDB" id="1652165at2"/>
<dbReference type="RefSeq" id="WP_046367214.1">
    <property type="nucleotide sequence ID" value="NZ_BBWV01000001.1"/>
</dbReference>
<feature type="domain" description="PKD" evidence="3">
    <location>
        <begin position="906"/>
        <end position="949"/>
    </location>
</feature>
<dbReference type="PANTHER" id="PTHR35580:SF1">
    <property type="entry name" value="PHYTASE-LIKE DOMAIN-CONTAINING PROTEIN"/>
    <property type="match status" value="1"/>
</dbReference>
<dbReference type="InterPro" id="IPR022409">
    <property type="entry name" value="PKD/Chitinase_dom"/>
</dbReference>
<name>A0A0E9MUZ9_9BACT</name>
<protein>
    <recommendedName>
        <fullName evidence="3">PKD domain-containing protein</fullName>
    </recommendedName>
</protein>
<dbReference type="STRING" id="1220578.FPE01S_01_03400"/>
<sequence>MGRFLSIFLITLFSVSAFAQKNTNSLEFVENKGQWDQRVKFMGELDNGAFFLRSNGFTILQHNPADLAKFDSHLSAAHGNEQPGGQGGSGGGGKTYRKAATAVDEDKITLRSHAYTVELKGGNPAPLISGDKQLPGYNNYMLGDDRSKWAGGCRIYGAVVYKDVYPNIDMRFYTEEGWVKYEFIVRPGGDPSSIVLEYKGTDKLAVKKGELMVGTSVGTVTELNPYTYQTSGKGRTEVSNRYQVKGNTVRFSLGSYDPQQLLVIDPTLIFSTFTKSRSDNWGYTATYGPDGTLYSGGIVFGSGFPVSDGAFQEDYRGSAGTSPFNMGIMKFDPLGTNRVYATYIGGKESDQPHSLIVNNRGNLIIAGRTHSPDYPVTVPANTYGPQGSWDIVLTELNPAGTALVGSIRIGGGGDDGLNTANSHQGGTHGLINFYGDDARSEVIIDGGGNIYLASCTQSDNFYTTANAPNRSLSGEQDGVLIKTNPDLSNVLMSTYFGGSKRDAAFVVGINPLDGDIYIAGSTESDDLPGSHAGTVGSSYQGGETDGFIAVFPGNGTSVKKSTYIGTNQRDAVLGFEFDRFGDPYTMGITFGNMPKINAVYGTDNARQFVGKLKKDLSDWQYRTTFGTAQGKPNISPVAFLVDRCQNVYVSGWGGTNLGSFNMQGTFGMQVTPDAIKKTTDGNDFYFIVIKRDATELLYASFFGQNGDLSEHVDGGTSRYDQNGVIYQAICANCFTGSNPRPRFPVTPGAWCCSNGFSGAYDPSGNGNGAQCNLAAVKIHFNFAGVGSGVASYINGVRDTMGCVPLTVLLKDTIRNAKTYVWSFGDGSPDVKTTDGQIQHTYNNVGLFRVRLISIDSNTCNIADTSYIHVKVSAAEAQLDFTGAKQLPCESLTFKFTNLSTPPAGYSFTDSSFLWDFGDGTTLITGVQPVVHSFASAGSYQVRMVLRDTIFCNVDDAIIKEYYLSPLVKADFIIPNGCAPYNAIITNTSIAGMTWLWDFGDGTTSTEKTPVKIFNNAGTYQVTLTATDPNTCNVTDRITKSVLVQDKPTAAFTYAPVVPVENTPHIFTNTSSPDAISFNWSFGDGETQATTSRAQVEHQYNSSGRFDVCLEATNASGCVDTVCQPVEAIVVPRIDLPNAFTPLGNAPNNIFYVKGFGISKMRFMIYNRFGQKVFESHTVKGGWDGRYNGVVQPMDVYAYVLEVEFIDGTRTTKKGDITLIR</sequence>
<feature type="region of interest" description="Disordered" evidence="1">
    <location>
        <begin position="76"/>
        <end position="96"/>
    </location>
</feature>
<dbReference type="CDD" id="cd00146">
    <property type="entry name" value="PKD"/>
    <property type="match status" value="4"/>
</dbReference>
<evidence type="ECO:0000259" key="3">
    <source>
        <dbReference type="PROSITE" id="PS50093"/>
    </source>
</evidence>
<feature type="domain" description="PKD" evidence="3">
    <location>
        <begin position="992"/>
        <end position="1048"/>
    </location>
</feature>
<dbReference type="InterPro" id="IPR026341">
    <property type="entry name" value="T9SS_type_B"/>
</dbReference>
<dbReference type="Pfam" id="PF18911">
    <property type="entry name" value="PKD_4"/>
    <property type="match status" value="4"/>
</dbReference>
<dbReference type="Gene3D" id="2.60.40.10">
    <property type="entry name" value="Immunoglobulins"/>
    <property type="match status" value="4"/>
</dbReference>
<keyword evidence="2" id="KW-0732">Signal</keyword>
<dbReference type="Pfam" id="PF13585">
    <property type="entry name" value="CHU_C"/>
    <property type="match status" value="1"/>
</dbReference>
<feature type="domain" description="PKD" evidence="3">
    <location>
        <begin position="818"/>
        <end position="876"/>
    </location>
</feature>
<dbReference type="InterPro" id="IPR035986">
    <property type="entry name" value="PKD_dom_sf"/>
</dbReference>
<dbReference type="AlphaFoldDB" id="A0A0E9MUZ9"/>
<gene>
    <name evidence="4" type="ORF">FPE01S_01_03400</name>
</gene>
<feature type="domain" description="PKD" evidence="3">
    <location>
        <begin position="1047"/>
        <end position="1116"/>
    </location>
</feature>
<dbReference type="SUPFAM" id="SSF49299">
    <property type="entry name" value="PKD domain"/>
    <property type="match status" value="4"/>
</dbReference>
<dbReference type="Proteomes" id="UP000033121">
    <property type="component" value="Unassembled WGS sequence"/>
</dbReference>
<comment type="caution">
    <text evidence="4">The sequence shown here is derived from an EMBL/GenBank/DDBJ whole genome shotgun (WGS) entry which is preliminary data.</text>
</comment>
<evidence type="ECO:0000256" key="1">
    <source>
        <dbReference type="SAM" id="MobiDB-lite"/>
    </source>
</evidence>
<dbReference type="SMART" id="SM00089">
    <property type="entry name" value="PKD"/>
    <property type="match status" value="4"/>
</dbReference>
<accession>A0A0E9MUZ9</accession>
<reference evidence="4 5" key="1">
    <citation type="submission" date="2015-04" db="EMBL/GenBank/DDBJ databases">
        <title>Whole genome shotgun sequence of Flavihumibacter petaseus NBRC 106054.</title>
        <authorList>
            <person name="Miyazawa S."/>
            <person name="Hosoyama A."/>
            <person name="Hashimoto M."/>
            <person name="Noguchi M."/>
            <person name="Tsuchikane K."/>
            <person name="Ohji S."/>
            <person name="Yamazoe A."/>
            <person name="Ichikawa N."/>
            <person name="Kimura A."/>
            <person name="Fujita N."/>
        </authorList>
    </citation>
    <scope>NUCLEOTIDE SEQUENCE [LARGE SCALE GENOMIC DNA]</scope>
    <source>
        <strain evidence="4 5">NBRC 106054</strain>
    </source>
</reference>
<organism evidence="4 5">
    <name type="scientific">Flavihumibacter petaseus NBRC 106054</name>
    <dbReference type="NCBI Taxonomy" id="1220578"/>
    <lineage>
        <taxon>Bacteria</taxon>
        <taxon>Pseudomonadati</taxon>
        <taxon>Bacteroidota</taxon>
        <taxon>Chitinophagia</taxon>
        <taxon>Chitinophagales</taxon>
        <taxon>Chitinophagaceae</taxon>
        <taxon>Flavihumibacter</taxon>
    </lineage>
</organism>
<dbReference type="InterPro" id="IPR000601">
    <property type="entry name" value="PKD_dom"/>
</dbReference>
<evidence type="ECO:0000313" key="4">
    <source>
        <dbReference type="EMBL" id="GAO41328.1"/>
    </source>
</evidence>
<dbReference type="InterPro" id="IPR013783">
    <property type="entry name" value="Ig-like_fold"/>
</dbReference>
<feature type="chain" id="PRO_5002429486" description="PKD domain-containing protein" evidence="2">
    <location>
        <begin position="20"/>
        <end position="1220"/>
    </location>
</feature>
<dbReference type="PANTHER" id="PTHR35580">
    <property type="entry name" value="CELL SURFACE GLYCOPROTEIN (S-LAYER PROTEIN)-LIKE PROTEIN"/>
    <property type="match status" value="1"/>
</dbReference>
<dbReference type="NCBIfam" id="TIGR04131">
    <property type="entry name" value="Bac_Flav_CTERM"/>
    <property type="match status" value="1"/>
</dbReference>
<feature type="compositionally biased region" description="Gly residues" evidence="1">
    <location>
        <begin position="82"/>
        <end position="94"/>
    </location>
</feature>
<dbReference type="EMBL" id="BBWV01000001">
    <property type="protein sequence ID" value="GAO41328.1"/>
    <property type="molecule type" value="Genomic_DNA"/>
</dbReference>
<evidence type="ECO:0000256" key="2">
    <source>
        <dbReference type="SAM" id="SignalP"/>
    </source>
</evidence>
<dbReference type="PROSITE" id="PS50093">
    <property type="entry name" value="PKD"/>
    <property type="match status" value="4"/>
</dbReference>
<dbReference type="Pfam" id="PF25778">
    <property type="entry name" value="DUF7948"/>
    <property type="match status" value="1"/>
</dbReference>
<proteinExistence type="predicted"/>
<evidence type="ECO:0000313" key="5">
    <source>
        <dbReference type="Proteomes" id="UP000033121"/>
    </source>
</evidence>
<dbReference type="InterPro" id="IPR057708">
    <property type="entry name" value="DUF7948"/>
</dbReference>
<feature type="signal peptide" evidence="2">
    <location>
        <begin position="1"/>
        <end position="19"/>
    </location>
</feature>